<sequence>MASNSDIFDKIRIKPRGAKKREEEEKAANECAWEGCDKPGAHKAPMGRNREGHYINFCLEHVRLYNKNFNYFSGLSDEQIAKFQKESLTGNRPTKPMSTRRVGEQVDESTLRAKPTWHKNVRTRYTPDGKRIPTGTTGPRKLKRLDAKAMRDLGLPESASKEEVTRKYKLLVKQNHPDANGGDRSSEQRLQVILAAYKQLKSSGIA</sequence>
<organism evidence="3 4">
    <name type="scientific">Pseudahrensia aquimaris</name>
    <dbReference type="NCBI Taxonomy" id="744461"/>
    <lineage>
        <taxon>Bacteria</taxon>
        <taxon>Pseudomonadati</taxon>
        <taxon>Pseudomonadota</taxon>
        <taxon>Alphaproteobacteria</taxon>
        <taxon>Hyphomicrobiales</taxon>
        <taxon>Ahrensiaceae</taxon>
        <taxon>Pseudahrensia</taxon>
    </lineage>
</organism>
<dbReference type="SUPFAM" id="SSF46565">
    <property type="entry name" value="Chaperone J-domain"/>
    <property type="match status" value="1"/>
</dbReference>
<proteinExistence type="predicted"/>
<name>A0ABW3FCS4_9HYPH</name>
<evidence type="ECO:0000313" key="3">
    <source>
        <dbReference type="EMBL" id="MFD0915075.1"/>
    </source>
</evidence>
<protein>
    <submittedName>
        <fullName evidence="3">J domain-containing protein</fullName>
    </submittedName>
</protein>
<dbReference type="Gene3D" id="1.10.287.110">
    <property type="entry name" value="DnaJ domain"/>
    <property type="match status" value="1"/>
</dbReference>
<feature type="region of interest" description="Disordered" evidence="1">
    <location>
        <begin position="89"/>
        <end position="111"/>
    </location>
</feature>
<dbReference type="Pfam" id="PF00226">
    <property type="entry name" value="DnaJ"/>
    <property type="match status" value="1"/>
</dbReference>
<gene>
    <name evidence="3" type="ORF">ACFQ14_01490</name>
</gene>
<dbReference type="RefSeq" id="WP_377210926.1">
    <property type="nucleotide sequence ID" value="NZ_JBHTJV010000002.1"/>
</dbReference>
<reference evidence="4" key="1">
    <citation type="journal article" date="2019" name="Int. J. Syst. Evol. Microbiol.">
        <title>The Global Catalogue of Microorganisms (GCM) 10K type strain sequencing project: providing services to taxonomists for standard genome sequencing and annotation.</title>
        <authorList>
            <consortium name="The Broad Institute Genomics Platform"/>
            <consortium name="The Broad Institute Genome Sequencing Center for Infectious Disease"/>
            <person name="Wu L."/>
            <person name="Ma J."/>
        </authorList>
    </citation>
    <scope>NUCLEOTIDE SEQUENCE [LARGE SCALE GENOMIC DNA]</scope>
    <source>
        <strain evidence="4">CCUG 60023</strain>
    </source>
</reference>
<dbReference type="PROSITE" id="PS50076">
    <property type="entry name" value="DNAJ_2"/>
    <property type="match status" value="1"/>
</dbReference>
<dbReference type="InterPro" id="IPR001623">
    <property type="entry name" value="DnaJ_domain"/>
</dbReference>
<evidence type="ECO:0000259" key="2">
    <source>
        <dbReference type="PROSITE" id="PS50076"/>
    </source>
</evidence>
<accession>A0ABW3FCS4</accession>
<feature type="domain" description="J" evidence="2">
    <location>
        <begin position="148"/>
        <end position="205"/>
    </location>
</feature>
<dbReference type="PRINTS" id="PR00625">
    <property type="entry name" value="JDOMAIN"/>
</dbReference>
<dbReference type="EMBL" id="JBHTJV010000002">
    <property type="protein sequence ID" value="MFD0915075.1"/>
    <property type="molecule type" value="Genomic_DNA"/>
</dbReference>
<feature type="region of interest" description="Disordered" evidence="1">
    <location>
        <begin position="1"/>
        <end position="48"/>
    </location>
</feature>
<keyword evidence="4" id="KW-1185">Reference proteome</keyword>
<evidence type="ECO:0000256" key="1">
    <source>
        <dbReference type="SAM" id="MobiDB-lite"/>
    </source>
</evidence>
<comment type="caution">
    <text evidence="3">The sequence shown here is derived from an EMBL/GenBank/DDBJ whole genome shotgun (WGS) entry which is preliminary data.</text>
</comment>
<evidence type="ECO:0000313" key="4">
    <source>
        <dbReference type="Proteomes" id="UP001597101"/>
    </source>
</evidence>
<dbReference type="CDD" id="cd06257">
    <property type="entry name" value="DnaJ"/>
    <property type="match status" value="1"/>
</dbReference>
<dbReference type="SMART" id="SM00271">
    <property type="entry name" value="DnaJ"/>
    <property type="match status" value="1"/>
</dbReference>
<dbReference type="Proteomes" id="UP001597101">
    <property type="component" value="Unassembled WGS sequence"/>
</dbReference>
<dbReference type="InterPro" id="IPR036869">
    <property type="entry name" value="J_dom_sf"/>
</dbReference>